<proteinExistence type="predicted"/>
<keyword evidence="2" id="KW-1185">Reference proteome</keyword>
<dbReference type="AlphaFoldDB" id="A0A7Z9E0F3"/>
<organism evidence="1 2">
    <name type="scientific">Planktothrix serta PCC 8927</name>
    <dbReference type="NCBI Taxonomy" id="671068"/>
    <lineage>
        <taxon>Bacteria</taxon>
        <taxon>Bacillati</taxon>
        <taxon>Cyanobacteriota</taxon>
        <taxon>Cyanophyceae</taxon>
        <taxon>Oscillatoriophycideae</taxon>
        <taxon>Oscillatoriales</taxon>
        <taxon>Microcoleaceae</taxon>
        <taxon>Planktothrix</taxon>
    </lineage>
</organism>
<dbReference type="EMBL" id="CZCU02000149">
    <property type="protein sequence ID" value="VXD21682.1"/>
    <property type="molecule type" value="Genomic_DNA"/>
</dbReference>
<name>A0A7Z9E0F3_9CYAN</name>
<protein>
    <recommendedName>
        <fullName evidence="3">Transposase</fullName>
    </recommendedName>
</protein>
<comment type="caution">
    <text evidence="1">The sequence shown here is derived from an EMBL/GenBank/DDBJ whole genome shotgun (WGS) entry which is preliminary data.</text>
</comment>
<accession>A0A7Z9E0F3</accession>
<evidence type="ECO:0000313" key="2">
    <source>
        <dbReference type="Proteomes" id="UP000184550"/>
    </source>
</evidence>
<sequence length="31" mass="3683">MPVSEAVNRLLLQQENLSKPNPQLWLYIPKY</sequence>
<evidence type="ECO:0008006" key="3">
    <source>
        <dbReference type="Google" id="ProtNLM"/>
    </source>
</evidence>
<dbReference type="Proteomes" id="UP000184550">
    <property type="component" value="Unassembled WGS sequence"/>
</dbReference>
<gene>
    <name evidence="1" type="ORF">PL8927_720143</name>
</gene>
<evidence type="ECO:0000313" key="1">
    <source>
        <dbReference type="EMBL" id="VXD21682.1"/>
    </source>
</evidence>
<reference evidence="1" key="1">
    <citation type="submission" date="2019-10" db="EMBL/GenBank/DDBJ databases">
        <authorList>
            <consortium name="Genoscope - CEA"/>
            <person name="William W."/>
        </authorList>
    </citation>
    <scope>NUCLEOTIDE SEQUENCE [LARGE SCALE GENOMIC DNA]</scope>
    <source>
        <strain evidence="1">BBR_PRJEB10992</strain>
    </source>
</reference>